<protein>
    <recommendedName>
        <fullName evidence="4">Calx-beta domain-containing protein</fullName>
    </recommendedName>
</protein>
<keyword evidence="3" id="KW-1185">Reference proteome</keyword>
<evidence type="ECO:0000256" key="1">
    <source>
        <dbReference type="SAM" id="SignalP"/>
    </source>
</evidence>
<feature type="chain" id="PRO_5036944404" description="Calx-beta domain-containing protein" evidence="1">
    <location>
        <begin position="19"/>
        <end position="330"/>
    </location>
</feature>
<dbReference type="EMBL" id="JAESIY010000009">
    <property type="protein sequence ID" value="MBL3657858.1"/>
    <property type="molecule type" value="Genomic_DNA"/>
</dbReference>
<proteinExistence type="predicted"/>
<name>A0A937FCD3_9BACT</name>
<dbReference type="PROSITE" id="PS51257">
    <property type="entry name" value="PROKAR_LIPOPROTEIN"/>
    <property type="match status" value="1"/>
</dbReference>
<sequence length="330" mass="37084">MKKSIIYLFLLGLATLSACDDSEPDVEPNDDNFPFRLVLDAEEGAALPDEEDYGLEVKFADYIGELPHQQVNLTYAFTDTEGSFVDNVSISKVTYKVEDGDCEYERELPFVESTIILIVDEDLGTVPEEFEIEFALPGADDTEGGFTFEITELTSQADVLLNQAATFEYEVLENDVAGAWVLDLNSEDEFEAFKSVLGAINEDLTNLSFADITGAVSLEFEFEEMKIEVELQNPEIEEVCEEGEIEQEETHLEIEGEYEAEEGELEIGGDHIITDDGVEEELEYLITASYTINGEELEITFYQIIDEDQYEEGDELFTSESGITFTFIKD</sequence>
<gene>
    <name evidence="2" type="ORF">JL102_17035</name>
</gene>
<evidence type="ECO:0008006" key="4">
    <source>
        <dbReference type="Google" id="ProtNLM"/>
    </source>
</evidence>
<comment type="caution">
    <text evidence="2">The sequence shown here is derived from an EMBL/GenBank/DDBJ whole genome shotgun (WGS) entry which is preliminary data.</text>
</comment>
<evidence type="ECO:0000313" key="2">
    <source>
        <dbReference type="EMBL" id="MBL3657858.1"/>
    </source>
</evidence>
<feature type="signal peptide" evidence="1">
    <location>
        <begin position="1"/>
        <end position="18"/>
    </location>
</feature>
<keyword evidence="1" id="KW-0732">Signal</keyword>
<dbReference type="AlphaFoldDB" id="A0A937FCD3"/>
<accession>A0A937FCD3</accession>
<dbReference type="Proteomes" id="UP000659388">
    <property type="component" value="Unassembled WGS sequence"/>
</dbReference>
<dbReference type="RefSeq" id="WP_202245641.1">
    <property type="nucleotide sequence ID" value="NZ_JAESIY010000009.1"/>
</dbReference>
<reference evidence="2" key="1">
    <citation type="submission" date="2021-01" db="EMBL/GenBank/DDBJ databases">
        <title>Fulvivirga kasyanovii gen. nov., sp nov., a novel member of the phylum Bacteroidetes isolated from seawater in a mussel farm.</title>
        <authorList>
            <person name="Zhao L.-H."/>
            <person name="Wang Z.-J."/>
        </authorList>
    </citation>
    <scope>NUCLEOTIDE SEQUENCE</scope>
    <source>
        <strain evidence="2">2943</strain>
    </source>
</reference>
<evidence type="ECO:0000313" key="3">
    <source>
        <dbReference type="Proteomes" id="UP000659388"/>
    </source>
</evidence>
<organism evidence="2 3">
    <name type="scientific">Fulvivirga sediminis</name>
    <dbReference type="NCBI Taxonomy" id="2803949"/>
    <lineage>
        <taxon>Bacteria</taxon>
        <taxon>Pseudomonadati</taxon>
        <taxon>Bacteroidota</taxon>
        <taxon>Cytophagia</taxon>
        <taxon>Cytophagales</taxon>
        <taxon>Fulvivirgaceae</taxon>
        <taxon>Fulvivirga</taxon>
    </lineage>
</organism>